<dbReference type="AlphaFoldDB" id="A0A4D6NCL6"/>
<dbReference type="Proteomes" id="UP000501690">
    <property type="component" value="Linkage Group LG10"/>
</dbReference>
<reference evidence="1 2" key="1">
    <citation type="submission" date="2019-04" db="EMBL/GenBank/DDBJ databases">
        <title>An improved genome assembly and genetic linkage map for asparagus bean, Vigna unguiculata ssp. sesquipedialis.</title>
        <authorList>
            <person name="Xia Q."/>
            <person name="Zhang R."/>
            <person name="Dong Y."/>
        </authorList>
    </citation>
    <scope>NUCLEOTIDE SEQUENCE [LARGE SCALE GENOMIC DNA]</scope>
    <source>
        <tissue evidence="1">Leaf</tissue>
    </source>
</reference>
<evidence type="ECO:0000313" key="1">
    <source>
        <dbReference type="EMBL" id="QCE10279.1"/>
    </source>
</evidence>
<gene>
    <name evidence="1" type="ORF">DEO72_LG10g1507</name>
</gene>
<proteinExistence type="predicted"/>
<keyword evidence="2" id="KW-1185">Reference proteome</keyword>
<dbReference type="EMBL" id="CP039354">
    <property type="protein sequence ID" value="QCE10279.1"/>
    <property type="molecule type" value="Genomic_DNA"/>
</dbReference>
<accession>A0A4D6NCL6</accession>
<organism evidence="1 2">
    <name type="scientific">Vigna unguiculata</name>
    <name type="common">Cowpea</name>
    <dbReference type="NCBI Taxonomy" id="3917"/>
    <lineage>
        <taxon>Eukaryota</taxon>
        <taxon>Viridiplantae</taxon>
        <taxon>Streptophyta</taxon>
        <taxon>Embryophyta</taxon>
        <taxon>Tracheophyta</taxon>
        <taxon>Spermatophyta</taxon>
        <taxon>Magnoliopsida</taxon>
        <taxon>eudicotyledons</taxon>
        <taxon>Gunneridae</taxon>
        <taxon>Pentapetalae</taxon>
        <taxon>rosids</taxon>
        <taxon>fabids</taxon>
        <taxon>Fabales</taxon>
        <taxon>Fabaceae</taxon>
        <taxon>Papilionoideae</taxon>
        <taxon>50 kb inversion clade</taxon>
        <taxon>NPAAA clade</taxon>
        <taxon>indigoferoid/millettioid clade</taxon>
        <taxon>Phaseoleae</taxon>
        <taxon>Vigna</taxon>
    </lineage>
</organism>
<name>A0A4D6NCL6_VIGUN</name>
<evidence type="ECO:0000313" key="2">
    <source>
        <dbReference type="Proteomes" id="UP000501690"/>
    </source>
</evidence>
<sequence length="95" mass="11022">MRVLGRFLKRAAPGNRVGFARRRILNHWFCWSLAHGDEDVLPRDLHRFCLVALGLRQAIMLRSVACVCCFYAVMRYLDKGMLSHERVGSWMVVNT</sequence>
<protein>
    <submittedName>
        <fullName evidence="1">Uncharacterized protein</fullName>
    </submittedName>
</protein>